<dbReference type="InterPro" id="IPR029052">
    <property type="entry name" value="Metallo-depent_PP-like"/>
</dbReference>
<dbReference type="GO" id="GO:0005737">
    <property type="term" value="C:cytoplasm"/>
    <property type="evidence" value="ECO:0007669"/>
    <property type="project" value="TreeGrafter"/>
</dbReference>
<comment type="similarity">
    <text evidence="1">Belongs to the metallophosphoesterase superfamily. YfcE family.</text>
</comment>
<dbReference type="PIRSF" id="PIRSF000883">
    <property type="entry name" value="Pesterase_MJ0912"/>
    <property type="match status" value="1"/>
</dbReference>
<dbReference type="Proteomes" id="UP000007468">
    <property type="component" value="Chromosome"/>
</dbReference>
<protein>
    <submittedName>
        <fullName evidence="3">Ser/Thr phosphatase family protein</fullName>
    </submittedName>
</protein>
<accession>D6GQM5</accession>
<evidence type="ECO:0000313" key="4">
    <source>
        <dbReference type="Proteomes" id="UP000007468"/>
    </source>
</evidence>
<dbReference type="PANTHER" id="PTHR42850">
    <property type="entry name" value="METALLOPHOSPHOESTERASE"/>
    <property type="match status" value="1"/>
</dbReference>
<keyword evidence="4" id="KW-1185">Reference proteome</keyword>
<dbReference type="SUPFAM" id="SSF56300">
    <property type="entry name" value="Metallo-dependent phosphatases"/>
    <property type="match status" value="1"/>
</dbReference>
<dbReference type="InterPro" id="IPR024654">
    <property type="entry name" value="Calcineurin-like_PHP_lpxH"/>
</dbReference>
<dbReference type="PANTHER" id="PTHR42850:SF2">
    <property type="entry name" value="BLL5683 PROTEIN"/>
    <property type="match status" value="1"/>
</dbReference>
<gene>
    <name evidence="3" type="ordered locus">HMPREF0389_01000</name>
</gene>
<dbReference type="RefSeq" id="WP_014262988.1">
    <property type="nucleotide sequence ID" value="NC_016630.1"/>
</dbReference>
<dbReference type="Pfam" id="PF12850">
    <property type="entry name" value="Metallophos_2"/>
    <property type="match status" value="1"/>
</dbReference>
<evidence type="ECO:0000313" key="3">
    <source>
        <dbReference type="EMBL" id="EFE29078.1"/>
    </source>
</evidence>
<evidence type="ECO:0000256" key="1">
    <source>
        <dbReference type="ARBA" id="ARBA00008950"/>
    </source>
</evidence>
<dbReference type="InterPro" id="IPR050126">
    <property type="entry name" value="Ap4A_hydrolase"/>
</dbReference>
<name>D6GQM5_FILAD</name>
<dbReference type="AlphaFoldDB" id="D6GQM5"/>
<dbReference type="InterPro" id="IPR011152">
    <property type="entry name" value="Pesterase_MJ0912"/>
</dbReference>
<proteinExistence type="inferred from homology"/>
<dbReference type="Gene3D" id="3.60.21.10">
    <property type="match status" value="1"/>
</dbReference>
<sequence>MDNIAIFSDIHGNIPALEAVLEDIEKRAISTIYCLGDFIGKGPNPNETIALCKKYCTQSILGNWDDFLLYSSKDGMPISWYRQIISEESKEYLASLPKVIDFYLSGHIVRLFHAHPFDLYKRLYQLTDQEHIDEMFLYEKDNPEFSIQKNADIVGYGDIHYSFQKSFQKRILFNTGSAGNPLDGTTAPYVILHGELHNPELAPFSMEFVRVPYDNERAVKNAEQSDMPQKEDYIFEIKTGIFRMFRNQK</sequence>
<dbReference type="GO" id="GO:0016791">
    <property type="term" value="F:phosphatase activity"/>
    <property type="evidence" value="ECO:0007669"/>
    <property type="project" value="TreeGrafter"/>
</dbReference>
<dbReference type="CDD" id="cd00838">
    <property type="entry name" value="MPP_superfamily"/>
    <property type="match status" value="1"/>
</dbReference>
<reference evidence="4" key="1">
    <citation type="submission" date="2010-12" db="EMBL/GenBank/DDBJ databases">
        <title>The genome sequence of Filifactor alocis strain ATCC 35896.</title>
        <authorList>
            <consortium name="The Broad Institute Genome Sequencing Platform"/>
            <person name="Ward D."/>
            <person name="Earl A."/>
            <person name="Feldgarden M."/>
            <person name="Young S.K."/>
            <person name="Gargeya S."/>
            <person name="Zeng Q."/>
            <person name="Alvarado L."/>
            <person name="Berlin A."/>
            <person name="Bochicchio J."/>
            <person name="Chapman S.B."/>
            <person name="Chen Z."/>
            <person name="Freedman E."/>
            <person name="Gellesch M."/>
            <person name="Goldberg J."/>
            <person name="Griggs A."/>
            <person name="Gujja S."/>
            <person name="Heilman E."/>
            <person name="Heiman D."/>
            <person name="Howarth C."/>
            <person name="Mehta T."/>
            <person name="Neiman D."/>
            <person name="Pearson M."/>
            <person name="Roberts A."/>
            <person name="Saif S."/>
            <person name="Shea T."/>
            <person name="Shenoy N."/>
            <person name="Sisk P."/>
            <person name="Stolte C."/>
            <person name="Sykes S."/>
            <person name="White J."/>
            <person name="Yandava C."/>
            <person name="Izard J."/>
            <person name="Blanton J.M."/>
            <person name="Baranova O.V."/>
            <person name="Tanner A.C."/>
            <person name="Dewhirst F.E."/>
            <person name="Haas B."/>
            <person name="Nusbaum C."/>
            <person name="Birren B."/>
        </authorList>
    </citation>
    <scope>NUCLEOTIDE SEQUENCE [LARGE SCALE GENOMIC DNA]</scope>
    <source>
        <strain evidence="4">ATCC 35896 / D40 B5</strain>
    </source>
</reference>
<dbReference type="STRING" id="546269.HMPREF0389_01000"/>
<dbReference type="PATRIC" id="fig|546269.5.peg.1514"/>
<evidence type="ECO:0000259" key="2">
    <source>
        <dbReference type="Pfam" id="PF12850"/>
    </source>
</evidence>
<dbReference type="EMBL" id="CP002390">
    <property type="protein sequence ID" value="EFE29078.1"/>
    <property type="molecule type" value="Genomic_DNA"/>
</dbReference>
<dbReference type="KEGG" id="faa:HMPREF0389_01000"/>
<organism evidence="3 4">
    <name type="scientific">Filifactor alocis (strain ATCC 35896 / CCUG 47790 / D40 B5)</name>
    <name type="common">Fusobacterium alocis</name>
    <dbReference type="NCBI Taxonomy" id="546269"/>
    <lineage>
        <taxon>Bacteria</taxon>
        <taxon>Bacillati</taxon>
        <taxon>Bacillota</taxon>
        <taxon>Clostridia</taxon>
        <taxon>Peptostreptococcales</taxon>
        <taxon>Filifactoraceae</taxon>
        <taxon>Filifactor</taxon>
    </lineage>
</organism>
<dbReference type="eggNOG" id="COG0639">
    <property type="taxonomic scope" value="Bacteria"/>
</dbReference>
<feature type="domain" description="Calcineurin-like phosphoesterase" evidence="2">
    <location>
        <begin position="3"/>
        <end position="193"/>
    </location>
</feature>